<dbReference type="InterPro" id="IPR000795">
    <property type="entry name" value="T_Tr_GTP-bd_dom"/>
</dbReference>
<dbReference type="InterPro" id="IPR009000">
    <property type="entry name" value="Transl_B-barrel_sf"/>
</dbReference>
<dbReference type="GO" id="GO:0005525">
    <property type="term" value="F:GTP binding"/>
    <property type="evidence" value="ECO:0007669"/>
    <property type="project" value="UniProtKB-KW"/>
</dbReference>
<reference evidence="5" key="1">
    <citation type="journal article" date="2014" name="Front. Microbiol.">
        <title>High frequency of phylogenetically diverse reductive dehalogenase-homologous genes in deep subseafloor sedimentary metagenomes.</title>
        <authorList>
            <person name="Kawai M."/>
            <person name="Futagami T."/>
            <person name="Toyoda A."/>
            <person name="Takaki Y."/>
            <person name="Nishi S."/>
            <person name="Hori S."/>
            <person name="Arai W."/>
            <person name="Tsubouchi T."/>
            <person name="Morono Y."/>
            <person name="Uchiyama I."/>
            <person name="Ito T."/>
            <person name="Fujiyama A."/>
            <person name="Inagaki F."/>
            <person name="Takami H."/>
        </authorList>
    </citation>
    <scope>NUCLEOTIDE SEQUENCE</scope>
    <source>
        <strain evidence="5">Expedition CK06-06</strain>
    </source>
</reference>
<feature type="domain" description="Tr-type G" evidence="4">
    <location>
        <begin position="1"/>
        <end position="182"/>
    </location>
</feature>
<dbReference type="Gene3D" id="3.40.50.300">
    <property type="entry name" value="P-loop containing nucleotide triphosphate hydrolases"/>
    <property type="match status" value="1"/>
</dbReference>
<dbReference type="NCBIfam" id="TIGR00231">
    <property type="entry name" value="small_GTP"/>
    <property type="match status" value="1"/>
</dbReference>
<proteinExistence type="inferred from homology"/>
<name>X1A1S5_9ZZZZ</name>
<comment type="caution">
    <text evidence="5">The sequence shown here is derived from an EMBL/GenBank/DDBJ whole genome shotgun (WGS) entry which is preliminary data.</text>
</comment>
<dbReference type="GO" id="GO:0003924">
    <property type="term" value="F:GTPase activity"/>
    <property type="evidence" value="ECO:0007669"/>
    <property type="project" value="InterPro"/>
</dbReference>
<keyword evidence="3" id="KW-0342">GTP-binding</keyword>
<dbReference type="AlphaFoldDB" id="X1A1S5"/>
<dbReference type="InterPro" id="IPR035647">
    <property type="entry name" value="EFG_III/V"/>
</dbReference>
<dbReference type="CDD" id="cd03699">
    <property type="entry name" value="EF4_II"/>
    <property type="match status" value="1"/>
</dbReference>
<dbReference type="PROSITE" id="PS00301">
    <property type="entry name" value="G_TR_1"/>
    <property type="match status" value="1"/>
</dbReference>
<dbReference type="GO" id="GO:0045727">
    <property type="term" value="P:positive regulation of translation"/>
    <property type="evidence" value="ECO:0007669"/>
    <property type="project" value="TreeGrafter"/>
</dbReference>
<dbReference type="InterPro" id="IPR027417">
    <property type="entry name" value="P-loop_NTPase"/>
</dbReference>
<dbReference type="GO" id="GO:0043022">
    <property type="term" value="F:ribosome binding"/>
    <property type="evidence" value="ECO:0007669"/>
    <property type="project" value="TreeGrafter"/>
</dbReference>
<dbReference type="FunFam" id="3.40.50.300:FF:000078">
    <property type="entry name" value="Elongation factor 4"/>
    <property type="match status" value="1"/>
</dbReference>
<dbReference type="Pfam" id="PF03144">
    <property type="entry name" value="GTP_EFTU_D2"/>
    <property type="match status" value="1"/>
</dbReference>
<keyword evidence="2" id="KW-0378">Hydrolase</keyword>
<dbReference type="InterPro" id="IPR006297">
    <property type="entry name" value="EF-4"/>
</dbReference>
<evidence type="ECO:0000259" key="4">
    <source>
        <dbReference type="PROSITE" id="PS51722"/>
    </source>
</evidence>
<dbReference type="Gene3D" id="3.30.70.870">
    <property type="entry name" value="Elongation Factor G (Translational Gtpase), domain 3"/>
    <property type="match status" value="1"/>
</dbReference>
<dbReference type="PROSITE" id="PS51722">
    <property type="entry name" value="G_TR_2"/>
    <property type="match status" value="1"/>
</dbReference>
<protein>
    <recommendedName>
        <fullName evidence="4">Tr-type G domain-containing protein</fullName>
    </recommendedName>
</protein>
<dbReference type="HAMAP" id="MF_00071">
    <property type="entry name" value="LepA"/>
    <property type="match status" value="1"/>
</dbReference>
<sequence length="420" mass="46786">MNIRNFCIVSHIDHGKSTLADRILEYTNSVPKNLMKEQVLDQMDLERERGITIRSKTIRIKYKALDGKTYILNLVDTPGHVDFSYEVCRAMICCEGAILLVDASQGVEAQTLANTYLAKKIGLKIVPVINKIDLLTADVDESKKQIKNILGIETQPLLCSAKQGTGIKEIMESIINQIPSPAGDPAQDLEAVVFDSFYDSYRAGVIFTRVFSGELKPGKKIVLGQKEYEIQELGYLYWKMCPAQKLSAGEVGYVIAGIKNIHDIKIGDTIVEKSSGRDCSTYTYSGLKRDISSIKPFVFAGIYPINPGEYDNLRMALEKLHLTDSSFQYSPVSSSALGPGFHCGFLGSLHLEITQERLTREYNLDLIVTSPNVVYQVKTSEGELQIDNPAKFPAWNKIDLINEPYIKATIVVPNEYLSPV</sequence>
<accession>X1A1S5</accession>
<dbReference type="Gene3D" id="2.40.30.10">
    <property type="entry name" value="Translation factors"/>
    <property type="match status" value="1"/>
</dbReference>
<evidence type="ECO:0000313" key="5">
    <source>
        <dbReference type="EMBL" id="GAG66733.1"/>
    </source>
</evidence>
<dbReference type="NCBIfam" id="TIGR01393">
    <property type="entry name" value="lepA"/>
    <property type="match status" value="1"/>
</dbReference>
<dbReference type="InterPro" id="IPR031157">
    <property type="entry name" value="G_TR_CS"/>
</dbReference>
<dbReference type="CDD" id="cd01890">
    <property type="entry name" value="LepA"/>
    <property type="match status" value="1"/>
</dbReference>
<evidence type="ECO:0000256" key="2">
    <source>
        <dbReference type="ARBA" id="ARBA00022801"/>
    </source>
</evidence>
<dbReference type="CDD" id="cd16260">
    <property type="entry name" value="EF4_III"/>
    <property type="match status" value="1"/>
</dbReference>
<evidence type="ECO:0000256" key="1">
    <source>
        <dbReference type="ARBA" id="ARBA00022741"/>
    </source>
</evidence>
<dbReference type="SUPFAM" id="SSF52540">
    <property type="entry name" value="P-loop containing nucleoside triphosphate hydrolases"/>
    <property type="match status" value="1"/>
</dbReference>
<dbReference type="PANTHER" id="PTHR43512:SF4">
    <property type="entry name" value="TRANSLATION FACTOR GUF1 HOMOLOG, CHLOROPLASTIC"/>
    <property type="match status" value="1"/>
</dbReference>
<dbReference type="InterPro" id="IPR005225">
    <property type="entry name" value="Small_GTP-bd"/>
</dbReference>
<feature type="non-terminal residue" evidence="5">
    <location>
        <position position="420"/>
    </location>
</feature>
<dbReference type="Pfam" id="PF00009">
    <property type="entry name" value="GTP_EFTU"/>
    <property type="match status" value="1"/>
</dbReference>
<dbReference type="SUPFAM" id="SSF54980">
    <property type="entry name" value="EF-G C-terminal domain-like"/>
    <property type="match status" value="1"/>
</dbReference>
<dbReference type="InterPro" id="IPR004161">
    <property type="entry name" value="EFTu-like_2"/>
</dbReference>
<dbReference type="Gene3D" id="3.30.70.240">
    <property type="match status" value="1"/>
</dbReference>
<evidence type="ECO:0000256" key="3">
    <source>
        <dbReference type="ARBA" id="ARBA00023134"/>
    </source>
</evidence>
<dbReference type="PANTHER" id="PTHR43512">
    <property type="entry name" value="TRANSLATION FACTOR GUF1-RELATED"/>
    <property type="match status" value="1"/>
</dbReference>
<keyword evidence="1" id="KW-0547">Nucleotide-binding</keyword>
<dbReference type="SUPFAM" id="SSF50447">
    <property type="entry name" value="Translation proteins"/>
    <property type="match status" value="1"/>
</dbReference>
<dbReference type="PRINTS" id="PR00315">
    <property type="entry name" value="ELONGATNFCT"/>
</dbReference>
<organism evidence="5">
    <name type="scientific">marine sediment metagenome</name>
    <dbReference type="NCBI Taxonomy" id="412755"/>
    <lineage>
        <taxon>unclassified sequences</taxon>
        <taxon>metagenomes</taxon>
        <taxon>ecological metagenomes</taxon>
    </lineage>
</organism>
<dbReference type="EMBL" id="BART01007979">
    <property type="protein sequence ID" value="GAG66733.1"/>
    <property type="molecule type" value="Genomic_DNA"/>
</dbReference>
<gene>
    <name evidence="5" type="ORF">S01H4_18039</name>
</gene>